<dbReference type="Gene3D" id="1.10.510.10">
    <property type="entry name" value="Transferase(Phosphotransferase) domain 1"/>
    <property type="match status" value="1"/>
</dbReference>
<dbReference type="PROSITE" id="PS00107">
    <property type="entry name" value="PROTEIN_KINASE_ATP"/>
    <property type="match status" value="1"/>
</dbReference>
<dbReference type="SMART" id="SM00220">
    <property type="entry name" value="S_TKc"/>
    <property type="match status" value="1"/>
</dbReference>
<keyword evidence="7" id="KW-0808">Transferase</keyword>
<dbReference type="InterPro" id="IPR011009">
    <property type="entry name" value="Kinase-like_dom_sf"/>
</dbReference>
<feature type="compositionally biased region" description="Low complexity" evidence="5">
    <location>
        <begin position="348"/>
        <end position="358"/>
    </location>
</feature>
<evidence type="ECO:0000256" key="5">
    <source>
        <dbReference type="SAM" id="MobiDB-lite"/>
    </source>
</evidence>
<dbReference type="PROSITE" id="PS00108">
    <property type="entry name" value="PROTEIN_KINASE_ST"/>
    <property type="match status" value="1"/>
</dbReference>
<dbReference type="InterPro" id="IPR008271">
    <property type="entry name" value="Ser/Thr_kinase_AS"/>
</dbReference>
<evidence type="ECO:0000256" key="2">
    <source>
        <dbReference type="ARBA" id="ARBA00022840"/>
    </source>
</evidence>
<keyword evidence="8" id="KW-1185">Reference proteome</keyword>
<gene>
    <name evidence="7" type="ORF">LCOR_04536.1</name>
</gene>
<dbReference type="InterPro" id="IPR017441">
    <property type="entry name" value="Protein_kinase_ATP_BS"/>
</dbReference>
<keyword evidence="7" id="KW-0418">Kinase</keyword>
<dbReference type="EMBL" id="CBTN010000016">
    <property type="protein sequence ID" value="CDH53152.1"/>
    <property type="molecule type" value="Genomic_DNA"/>
</dbReference>
<proteinExistence type="inferred from homology"/>
<dbReference type="AlphaFoldDB" id="A0A068RU64"/>
<comment type="similarity">
    <text evidence="4">Belongs to the protein kinase superfamily.</text>
</comment>
<evidence type="ECO:0000256" key="1">
    <source>
        <dbReference type="ARBA" id="ARBA00022741"/>
    </source>
</evidence>
<dbReference type="GO" id="GO:0004674">
    <property type="term" value="F:protein serine/threonine kinase activity"/>
    <property type="evidence" value="ECO:0007669"/>
    <property type="project" value="UniProtKB-KW"/>
</dbReference>
<dbReference type="SUPFAM" id="SSF56112">
    <property type="entry name" value="Protein kinase-like (PK-like)"/>
    <property type="match status" value="1"/>
</dbReference>
<keyword evidence="1 3" id="KW-0547">Nucleotide-binding</keyword>
<feature type="binding site" evidence="3">
    <location>
        <position position="52"/>
    </location>
    <ligand>
        <name>ATP</name>
        <dbReference type="ChEBI" id="CHEBI:30616"/>
    </ligand>
</feature>
<name>A0A068RU64_9FUNG</name>
<dbReference type="PROSITE" id="PS50011">
    <property type="entry name" value="PROTEIN_KINASE_DOM"/>
    <property type="match status" value="1"/>
</dbReference>
<dbReference type="STRING" id="1263082.A0A068RU64"/>
<keyword evidence="4" id="KW-0723">Serine/threonine-protein kinase</keyword>
<feature type="compositionally biased region" description="Pro residues" evidence="5">
    <location>
        <begin position="324"/>
        <end position="337"/>
    </location>
</feature>
<comment type="caution">
    <text evidence="7">The sequence shown here is derived from an EMBL/GenBank/DDBJ whole genome shotgun (WGS) entry which is preliminary data.</text>
</comment>
<dbReference type="PANTHER" id="PTHR24345">
    <property type="entry name" value="SERINE/THREONINE-PROTEIN KINASE PLK"/>
    <property type="match status" value="1"/>
</dbReference>
<organism evidence="7 8">
    <name type="scientific">Lichtheimia corymbifera JMRC:FSU:9682</name>
    <dbReference type="NCBI Taxonomy" id="1263082"/>
    <lineage>
        <taxon>Eukaryota</taxon>
        <taxon>Fungi</taxon>
        <taxon>Fungi incertae sedis</taxon>
        <taxon>Mucoromycota</taxon>
        <taxon>Mucoromycotina</taxon>
        <taxon>Mucoromycetes</taxon>
        <taxon>Mucorales</taxon>
        <taxon>Lichtheimiaceae</taxon>
        <taxon>Lichtheimia</taxon>
    </lineage>
</organism>
<dbReference type="InterPro" id="IPR000719">
    <property type="entry name" value="Prot_kinase_dom"/>
</dbReference>
<accession>A0A068RU64</accession>
<evidence type="ECO:0000259" key="6">
    <source>
        <dbReference type="PROSITE" id="PS50011"/>
    </source>
</evidence>
<keyword evidence="2 3" id="KW-0067">ATP-binding</keyword>
<evidence type="ECO:0000256" key="3">
    <source>
        <dbReference type="PROSITE-ProRule" id="PRU10141"/>
    </source>
</evidence>
<feature type="domain" description="Protein kinase" evidence="6">
    <location>
        <begin position="23"/>
        <end position="318"/>
    </location>
</feature>
<dbReference type="OrthoDB" id="541276at2759"/>
<dbReference type="Pfam" id="PF00069">
    <property type="entry name" value="Pkinase"/>
    <property type="match status" value="1"/>
</dbReference>
<feature type="region of interest" description="Disordered" evidence="5">
    <location>
        <begin position="323"/>
        <end position="358"/>
    </location>
</feature>
<dbReference type="GO" id="GO:0005634">
    <property type="term" value="C:nucleus"/>
    <property type="evidence" value="ECO:0007669"/>
    <property type="project" value="TreeGrafter"/>
</dbReference>
<evidence type="ECO:0000313" key="8">
    <source>
        <dbReference type="Proteomes" id="UP000027586"/>
    </source>
</evidence>
<feature type="compositionally biased region" description="Pro residues" evidence="5">
    <location>
        <begin position="420"/>
        <end position="432"/>
    </location>
</feature>
<reference evidence="7" key="1">
    <citation type="submission" date="2013-08" db="EMBL/GenBank/DDBJ databases">
        <title>Gene expansion shapes genome architecture in the human pathogen Lichtheimia corymbifera: an evolutionary genomics analysis in the ancient terrestrial Mucorales (Mucoromycotina).</title>
        <authorList>
            <person name="Schwartze V.U."/>
            <person name="Winter S."/>
            <person name="Shelest E."/>
            <person name="Marcet-Houben M."/>
            <person name="Horn F."/>
            <person name="Wehner S."/>
            <person name="Hoffmann K."/>
            <person name="Riege K."/>
            <person name="Sammeth M."/>
            <person name="Nowrousian M."/>
            <person name="Valiante V."/>
            <person name="Linde J."/>
            <person name="Jacobsen I.D."/>
            <person name="Marz M."/>
            <person name="Brakhage A.A."/>
            <person name="Gabaldon T."/>
            <person name="Bocker S."/>
            <person name="Voigt K."/>
        </authorList>
    </citation>
    <scope>NUCLEOTIDE SEQUENCE [LARGE SCALE GENOMIC DNA]</scope>
    <source>
        <strain evidence="7">FSU 9682</strain>
    </source>
</reference>
<dbReference type="Proteomes" id="UP000027586">
    <property type="component" value="Unassembled WGS sequence"/>
</dbReference>
<feature type="region of interest" description="Disordered" evidence="5">
    <location>
        <begin position="411"/>
        <end position="464"/>
    </location>
</feature>
<dbReference type="VEuPathDB" id="FungiDB:LCOR_04536.1"/>
<sequence>MSIQEPPLNPHVLLNTFIDNRTIQLIAVLGVGAYGIVYQARHVKTRRLYAVKLVTTSMNHHHPESFRCREAEIHKQVNEHDNILTFVKQVWMGEWLFLVLEYAPYGDLFSAITHPTSTIVGNNEAIRHIFLQILDAVQHCHNHGVAHRDIKPENILVFPDQQVKLADFGLATTQSVSANFGCGSTFYFSPGNVSSHMVFLGLNDHSLLLLLYDTECQGGITRNHKRIKGYSTRPNDVWSLGVILINLTAGRNPWKQATMHDSTFAAYTRRTAGFFKLILPCISNELNAILERVFCLDPALRISLPELRMRVLQCHSFIAEPITAPQPPPDIPLPETPPTHTTEHDAVSSCSSEFSPSTSCSFTYSTAMDMLDYAHGYSTHEEEEWENIENCDADITTVTIPCWSVSTTSCSSMASEDDTPPPTTPRDTLPPPPRHHHEGMKYDHHHPPNIAATTTTHPHHNSYF</sequence>
<protein>
    <submittedName>
        <fullName evidence="7">Protein serine threonine kinase</fullName>
    </submittedName>
</protein>
<evidence type="ECO:0000313" key="7">
    <source>
        <dbReference type="EMBL" id="CDH53152.1"/>
    </source>
</evidence>
<dbReference type="GO" id="GO:0005524">
    <property type="term" value="F:ATP binding"/>
    <property type="evidence" value="ECO:0007669"/>
    <property type="project" value="UniProtKB-UniRule"/>
</dbReference>
<evidence type="ECO:0000256" key="4">
    <source>
        <dbReference type="RuleBase" id="RU000304"/>
    </source>
</evidence>